<dbReference type="Proteomes" id="UP001161405">
    <property type="component" value="Unassembled WGS sequence"/>
</dbReference>
<reference evidence="6" key="2">
    <citation type="submission" date="2023-01" db="EMBL/GenBank/DDBJ databases">
        <title>Draft genome sequence of Maritalea porphyrae strain NBRC 107169.</title>
        <authorList>
            <person name="Sun Q."/>
            <person name="Mori K."/>
        </authorList>
    </citation>
    <scope>NUCLEOTIDE SEQUENCE</scope>
    <source>
        <strain evidence="6">NBRC 107169</strain>
    </source>
</reference>
<keyword evidence="3" id="KW-0964">Secreted</keyword>
<dbReference type="InterPro" id="IPR046358">
    <property type="entry name" value="Flagellin_C"/>
</dbReference>
<accession>A0ABQ5UVD3</accession>
<dbReference type="InterPro" id="IPR010810">
    <property type="entry name" value="Flagellin_hook_IN_motif"/>
</dbReference>
<comment type="caution">
    <text evidence="6">The sequence shown here is derived from an EMBL/GenBank/DDBJ whole genome shotgun (WGS) entry which is preliminary data.</text>
</comment>
<evidence type="ECO:0000259" key="5">
    <source>
        <dbReference type="Pfam" id="PF00700"/>
    </source>
</evidence>
<feature type="domain" description="Flagellin C-terminal" evidence="5">
    <location>
        <begin position="286"/>
        <end position="370"/>
    </location>
</feature>
<name>A0ABQ5UVD3_9HYPH</name>
<dbReference type="PANTHER" id="PTHR42792:SF2">
    <property type="entry name" value="FLAGELLIN"/>
    <property type="match status" value="1"/>
</dbReference>
<dbReference type="Gene3D" id="1.20.1330.10">
    <property type="entry name" value="f41 fragment of flagellin, N-terminal domain"/>
    <property type="match status" value="2"/>
</dbReference>
<dbReference type="Pfam" id="PF00669">
    <property type="entry name" value="Flagellin_N"/>
    <property type="match status" value="1"/>
</dbReference>
<reference evidence="6" key="1">
    <citation type="journal article" date="2014" name="Int. J. Syst. Evol. Microbiol.">
        <title>Complete genome of a new Firmicutes species belonging to the dominant human colonic microbiota ('Ruminococcus bicirculans') reveals two chromosomes and a selective capacity to utilize plant glucans.</title>
        <authorList>
            <consortium name="NISC Comparative Sequencing Program"/>
            <person name="Wegmann U."/>
            <person name="Louis P."/>
            <person name="Goesmann A."/>
            <person name="Henrissat B."/>
            <person name="Duncan S.H."/>
            <person name="Flint H.J."/>
        </authorList>
    </citation>
    <scope>NUCLEOTIDE SEQUENCE</scope>
    <source>
        <strain evidence="6">NBRC 107169</strain>
    </source>
</reference>
<dbReference type="PANTHER" id="PTHR42792">
    <property type="entry name" value="FLAGELLIN"/>
    <property type="match status" value="1"/>
</dbReference>
<keyword evidence="2 3" id="KW-0975">Bacterial flagellum</keyword>
<dbReference type="InterPro" id="IPR001029">
    <property type="entry name" value="Flagellin_N"/>
</dbReference>
<comment type="function">
    <text evidence="3">Flagellin is the subunit protein which polymerizes to form the filaments of bacterial flagella.</text>
</comment>
<gene>
    <name evidence="6" type="ORF">GCM10007879_30980</name>
</gene>
<dbReference type="Pfam" id="PF00700">
    <property type="entry name" value="Flagellin_C"/>
    <property type="match status" value="1"/>
</dbReference>
<evidence type="ECO:0000256" key="2">
    <source>
        <dbReference type="ARBA" id="ARBA00023143"/>
    </source>
</evidence>
<dbReference type="RefSeq" id="WP_284365943.1">
    <property type="nucleotide sequence ID" value="NZ_BSNI01000002.1"/>
</dbReference>
<evidence type="ECO:0000256" key="3">
    <source>
        <dbReference type="RuleBase" id="RU362073"/>
    </source>
</evidence>
<evidence type="ECO:0000259" key="4">
    <source>
        <dbReference type="Pfam" id="PF00669"/>
    </source>
</evidence>
<sequence length="371" mass="38451">MSEMIHLSAAVRQNLLSLQSTADLMSNTQNRLATGLKVNSALDNPNSFFTASALNNRASDLSGLLDDMGQSIQTLKAADEGIQSITKLVEAAKGKANQALQSSSNTDRRRYASEYNDLLGQIEALAKDAGYSGKNLLGGGTANDLSVVFNETGTSKLGVTAVDYTDTSGALGLSDLTLGVVSTATVTEANLEAGDEAGDTLTLTLGSTTHSIDYSAGTTTEEVVAAINAIQDVTASTDGTTVTITSTAGEITLDDNVTGSNLSTVSGSGFVASSFDTDTGIDNTLKSLTSALGTLRSQASTFGTNLTVVENRQDFTKRLINTLEEGAGKLILADSNEEGANLLALQTRQQLSSTSLSFASQADQNVLRLFG</sequence>
<comment type="similarity">
    <text evidence="1 3">Belongs to the bacterial flagellin family.</text>
</comment>
<evidence type="ECO:0000256" key="1">
    <source>
        <dbReference type="ARBA" id="ARBA00005709"/>
    </source>
</evidence>
<proteinExistence type="inferred from homology"/>
<dbReference type="EMBL" id="BSNI01000002">
    <property type="protein sequence ID" value="GLQ18849.1"/>
    <property type="molecule type" value="Genomic_DNA"/>
</dbReference>
<evidence type="ECO:0000313" key="6">
    <source>
        <dbReference type="EMBL" id="GLQ18849.1"/>
    </source>
</evidence>
<comment type="subcellular location">
    <subcellularLocation>
        <location evidence="3">Secreted</location>
    </subcellularLocation>
    <subcellularLocation>
        <location evidence="3">Bacterial flagellum</location>
    </subcellularLocation>
</comment>
<feature type="domain" description="Flagellin N-terminal" evidence="4">
    <location>
        <begin position="13"/>
        <end position="139"/>
    </location>
</feature>
<dbReference type="InterPro" id="IPR001492">
    <property type="entry name" value="Flagellin"/>
</dbReference>
<dbReference type="SUPFAM" id="SSF64518">
    <property type="entry name" value="Phase 1 flagellin"/>
    <property type="match status" value="1"/>
</dbReference>
<keyword evidence="7" id="KW-1185">Reference proteome</keyword>
<protein>
    <recommendedName>
        <fullName evidence="3">Flagellin</fullName>
    </recommendedName>
</protein>
<evidence type="ECO:0000313" key="7">
    <source>
        <dbReference type="Proteomes" id="UP001161405"/>
    </source>
</evidence>
<dbReference type="Pfam" id="PF07196">
    <property type="entry name" value="Flagellin_IN"/>
    <property type="match status" value="1"/>
</dbReference>
<organism evidence="6 7">
    <name type="scientific">Maritalea porphyrae</name>
    <dbReference type="NCBI Taxonomy" id="880732"/>
    <lineage>
        <taxon>Bacteria</taxon>
        <taxon>Pseudomonadati</taxon>
        <taxon>Pseudomonadota</taxon>
        <taxon>Alphaproteobacteria</taxon>
        <taxon>Hyphomicrobiales</taxon>
        <taxon>Devosiaceae</taxon>
        <taxon>Maritalea</taxon>
    </lineage>
</organism>